<dbReference type="GO" id="GO:0008270">
    <property type="term" value="F:zinc ion binding"/>
    <property type="evidence" value="ECO:0007669"/>
    <property type="project" value="InterPro"/>
</dbReference>
<evidence type="ECO:0000256" key="1">
    <source>
        <dbReference type="PIRSR" id="PIRSR634015-1"/>
    </source>
</evidence>
<evidence type="ECO:0000313" key="5">
    <source>
        <dbReference type="EMBL" id="KAB3532186.1"/>
    </source>
</evidence>
<dbReference type="Proteomes" id="UP000465601">
    <property type="component" value="Unassembled WGS sequence"/>
</dbReference>
<feature type="binding site" evidence="2">
    <location>
        <position position="371"/>
    </location>
    <ligand>
        <name>Zn(2+)</name>
        <dbReference type="ChEBI" id="CHEBI:29105"/>
        <note>catalytic</note>
    </ligand>
</feature>
<feature type="domain" description="Peptidase M1 membrane alanine aminopeptidase" evidence="4">
    <location>
        <begin position="286"/>
        <end position="494"/>
    </location>
</feature>
<keyword evidence="2" id="KW-0479">Metal-binding</keyword>
<sequence length="500" mass="58458">MKLKRKLFSMGIVISTLLFSIIFHSIFLGPSDEGVFNTAFNNSLPVSYDISISLDDEEMILKGSQKVVISSNIEKDLPHIYFHLYCNTFKNKATAPFEKDEINRAYPNGFDSGWIKILDVRENKRSIDYKIMGETENLLRATFSKPIRNGEETEINIDFIIKIPNAIGRFGYGEDTINITNWYPILSVYDNRGWNLDPYYPIGDPFYSDIANYNLEIEIPKEYTLVTTGDILSKKSKRNKNFYNVKANNVRDFAIILSKNFSIKEVARDDTMVKSFTINGSKEKEAIEISAEALSIFNRLFGKYPYNQLSVVATDFFLGGMEYPNLVMISKDLYKMEENFPLEYVIAHEIAHQWWYGIVGNNEVREPWLDEALTEYSTLLYFEERYGDHIKEQIYEKIVEVQYESYIMLKPDRGEGILRSLREFESNLEYSSIVYSRGAMFIEALRKEMGDEGFFDGLKEYYNTYKFKNVTTLDFYRIMQNNSKHNLKDLFEEWLEISFE</sequence>
<dbReference type="AlphaFoldDB" id="A0A833HQR4"/>
<keyword evidence="6" id="KW-1185">Reference proteome</keyword>
<keyword evidence="3" id="KW-0472">Membrane</keyword>
<evidence type="ECO:0000313" key="6">
    <source>
        <dbReference type="Proteomes" id="UP000465601"/>
    </source>
</evidence>
<evidence type="ECO:0000256" key="3">
    <source>
        <dbReference type="SAM" id="Phobius"/>
    </source>
</evidence>
<feature type="binding site" evidence="2">
    <location>
        <position position="352"/>
    </location>
    <ligand>
        <name>Zn(2+)</name>
        <dbReference type="ChEBI" id="CHEBI:29105"/>
        <note>catalytic</note>
    </ligand>
</feature>
<comment type="cofactor">
    <cofactor evidence="2">
        <name>Zn(2+)</name>
        <dbReference type="ChEBI" id="CHEBI:29105"/>
    </cofactor>
    <text evidence="2">Binds 1 zinc ion per subunit.</text>
</comment>
<dbReference type="RefSeq" id="WP_151864822.1">
    <property type="nucleotide sequence ID" value="NZ_WBZB01000010.1"/>
</dbReference>
<feature type="binding site" evidence="2">
    <location>
        <position position="348"/>
    </location>
    <ligand>
        <name>Zn(2+)</name>
        <dbReference type="ChEBI" id="CHEBI:29105"/>
        <note>catalytic</note>
    </ligand>
</feature>
<keyword evidence="3" id="KW-1133">Transmembrane helix</keyword>
<organism evidence="5 6">
    <name type="scientific">Alkaliphilus serpentinus</name>
    <dbReference type="NCBI Taxonomy" id="1482731"/>
    <lineage>
        <taxon>Bacteria</taxon>
        <taxon>Bacillati</taxon>
        <taxon>Bacillota</taxon>
        <taxon>Clostridia</taxon>
        <taxon>Peptostreptococcales</taxon>
        <taxon>Natronincolaceae</taxon>
        <taxon>Alkaliphilus</taxon>
    </lineage>
</organism>
<gene>
    <name evidence="5" type="ORF">F8153_02710</name>
</gene>
<dbReference type="GO" id="GO:0008237">
    <property type="term" value="F:metallopeptidase activity"/>
    <property type="evidence" value="ECO:0007669"/>
    <property type="project" value="InterPro"/>
</dbReference>
<name>A0A833HQR4_9FIRM</name>
<protein>
    <submittedName>
        <fullName evidence="5">M1 family metallopeptidase</fullName>
    </submittedName>
</protein>
<evidence type="ECO:0000259" key="4">
    <source>
        <dbReference type="Pfam" id="PF01433"/>
    </source>
</evidence>
<dbReference type="SUPFAM" id="SSF55486">
    <property type="entry name" value="Metalloproteases ('zincins'), catalytic domain"/>
    <property type="match status" value="1"/>
</dbReference>
<dbReference type="InterPro" id="IPR034015">
    <property type="entry name" value="M1_LTA4H"/>
</dbReference>
<dbReference type="InterPro" id="IPR014782">
    <property type="entry name" value="Peptidase_M1_dom"/>
</dbReference>
<keyword evidence="3" id="KW-0812">Transmembrane</keyword>
<dbReference type="Pfam" id="PF01433">
    <property type="entry name" value="Peptidase_M1"/>
    <property type="match status" value="1"/>
</dbReference>
<keyword evidence="2" id="KW-0862">Zinc</keyword>
<feature type="transmembrane region" description="Helical" evidence="3">
    <location>
        <begin position="7"/>
        <end position="28"/>
    </location>
</feature>
<dbReference type="Gene3D" id="1.10.390.10">
    <property type="entry name" value="Neutral Protease Domain 2"/>
    <property type="match status" value="1"/>
</dbReference>
<feature type="active site" description="Proton donor" evidence="1">
    <location>
        <position position="435"/>
    </location>
</feature>
<dbReference type="EMBL" id="WBZB01000010">
    <property type="protein sequence ID" value="KAB3532186.1"/>
    <property type="molecule type" value="Genomic_DNA"/>
</dbReference>
<dbReference type="InterPro" id="IPR027268">
    <property type="entry name" value="Peptidase_M4/M1_CTD_sf"/>
</dbReference>
<comment type="caution">
    <text evidence="5">The sequence shown here is derived from an EMBL/GenBank/DDBJ whole genome shotgun (WGS) entry which is preliminary data.</text>
</comment>
<proteinExistence type="predicted"/>
<accession>A0A833HQR4</accession>
<dbReference type="OrthoDB" id="9814383at2"/>
<dbReference type="CDD" id="cd09604">
    <property type="entry name" value="M1_APN_like"/>
    <property type="match status" value="1"/>
</dbReference>
<evidence type="ECO:0000256" key="2">
    <source>
        <dbReference type="PIRSR" id="PIRSR634015-3"/>
    </source>
</evidence>
<dbReference type="PANTHER" id="PTHR45726">
    <property type="entry name" value="LEUKOTRIENE A-4 HYDROLASE"/>
    <property type="match status" value="1"/>
</dbReference>
<reference evidence="5 6" key="1">
    <citation type="submission" date="2019-10" db="EMBL/GenBank/DDBJ databases">
        <title>Alkaliphilus serpentinus sp. nov. and Alkaliphilus pronyensis sp. nov., two novel anaerobic alkaliphilic species isolated from the serpentinized-hosted hydrothermal field of the Prony Bay (New Caledonia).</title>
        <authorList>
            <person name="Postec A."/>
        </authorList>
    </citation>
    <scope>NUCLEOTIDE SEQUENCE [LARGE SCALE GENOMIC DNA]</scope>
    <source>
        <strain evidence="5 6">LacT</strain>
    </source>
</reference>
<dbReference type="PANTHER" id="PTHR45726:SF3">
    <property type="entry name" value="LEUKOTRIENE A-4 HYDROLASE"/>
    <property type="match status" value="1"/>
</dbReference>
<feature type="active site" description="Proton acceptor" evidence="1">
    <location>
        <position position="349"/>
    </location>
</feature>